<evidence type="ECO:0000256" key="5">
    <source>
        <dbReference type="SAM" id="MobiDB-lite"/>
    </source>
</evidence>
<protein>
    <submittedName>
        <fullName evidence="6">Uncharacterized protein</fullName>
    </submittedName>
</protein>
<dbReference type="Gene3D" id="1.10.1740.10">
    <property type="match status" value="1"/>
</dbReference>
<keyword evidence="4" id="KW-0804">Transcription</keyword>
<dbReference type="GO" id="GO:0016987">
    <property type="term" value="F:sigma factor activity"/>
    <property type="evidence" value="ECO:0007669"/>
    <property type="project" value="UniProtKB-KW"/>
</dbReference>
<dbReference type="InterPro" id="IPR014284">
    <property type="entry name" value="RNA_pol_sigma-70_dom"/>
</dbReference>
<dbReference type="Gene3D" id="1.10.10.10">
    <property type="entry name" value="Winged helix-like DNA-binding domain superfamily/Winged helix DNA-binding domain"/>
    <property type="match status" value="1"/>
</dbReference>
<dbReference type="InterPro" id="IPR036388">
    <property type="entry name" value="WH-like_DNA-bd_sf"/>
</dbReference>
<name>A0A3S5GYI0_9BACT</name>
<feature type="region of interest" description="Disordered" evidence="5">
    <location>
        <begin position="232"/>
        <end position="261"/>
    </location>
</feature>
<accession>A0A3S5GYI0</accession>
<organism evidence="6">
    <name type="scientific">Phaselicystis flava</name>
    <dbReference type="NCBI Taxonomy" id="525924"/>
    <lineage>
        <taxon>Bacteria</taxon>
        <taxon>Pseudomonadati</taxon>
        <taxon>Myxococcota</taxon>
        <taxon>Polyangia</taxon>
        <taxon>Polyangiales</taxon>
        <taxon>Phaselicystidaceae</taxon>
        <taxon>Phaselicystis</taxon>
    </lineage>
</organism>
<reference evidence="6" key="1">
    <citation type="journal article" date="2018" name="J. Ind. Microbiol. Biotechnol.">
        <title>Genome mining reveals uncommon alkylpyrones as type III PKS products from myxobacteria.</title>
        <authorList>
            <person name="Hug J.J."/>
            <person name="Panter F."/>
            <person name="Krug D."/>
            <person name="Muller R."/>
        </authorList>
    </citation>
    <scope>NUCLEOTIDE SEQUENCE</scope>
    <source>
        <strain evidence="6">MSr9315</strain>
    </source>
</reference>
<dbReference type="SUPFAM" id="SSF88659">
    <property type="entry name" value="Sigma3 and sigma4 domains of RNA polymerase sigma factors"/>
    <property type="match status" value="1"/>
</dbReference>
<evidence type="ECO:0000256" key="4">
    <source>
        <dbReference type="ARBA" id="ARBA00023163"/>
    </source>
</evidence>
<sequence length="261" mass="29139">MSRRARDVEPPLTIQQHGIVKQTLHVVDRHAKRLARRWGHRVDEGDLRGAGHIALCYAVLDYREELANSFEGYAALRVQGAMIDLVRAETFHERVDRAARRAAVDYAAHVHDDWNGLVHDDDEIQKRYRSIADGLLTAELLTAVDEAQRATGEDAVTAAEEYGRAVAVLGRALRVLGERETTLLALLFGERLSLPEAAEQMGLHYMTAYRLRERVLGLLRRELEAEGIQRAPTPSDAVQAGGVFEPSRVPIREGRGNPRDG</sequence>
<dbReference type="EMBL" id="MH908922">
    <property type="protein sequence ID" value="AYM54432.1"/>
    <property type="molecule type" value="Genomic_DNA"/>
</dbReference>
<keyword evidence="3" id="KW-0238">DNA-binding</keyword>
<dbReference type="PANTHER" id="PTHR30385:SF7">
    <property type="entry name" value="RNA POLYMERASE SIGMA FACTOR FLIA"/>
    <property type="match status" value="1"/>
</dbReference>
<evidence type="ECO:0000256" key="2">
    <source>
        <dbReference type="ARBA" id="ARBA00023082"/>
    </source>
</evidence>
<dbReference type="PANTHER" id="PTHR30385">
    <property type="entry name" value="SIGMA FACTOR F FLAGELLAR"/>
    <property type="match status" value="1"/>
</dbReference>
<keyword evidence="2" id="KW-0731">Sigma factor</keyword>
<dbReference type="InterPro" id="IPR013324">
    <property type="entry name" value="RNA_pol_sigma_r3/r4-like"/>
</dbReference>
<dbReference type="NCBIfam" id="TIGR02937">
    <property type="entry name" value="sigma70-ECF"/>
    <property type="match status" value="1"/>
</dbReference>
<dbReference type="AlphaFoldDB" id="A0A3S5GYI0"/>
<dbReference type="GO" id="GO:0006352">
    <property type="term" value="P:DNA-templated transcription initiation"/>
    <property type="evidence" value="ECO:0007669"/>
    <property type="project" value="InterPro"/>
</dbReference>
<keyword evidence="1" id="KW-0805">Transcription regulation</keyword>
<dbReference type="SUPFAM" id="SSF88946">
    <property type="entry name" value="Sigma2 domain of RNA polymerase sigma factors"/>
    <property type="match status" value="1"/>
</dbReference>
<dbReference type="GO" id="GO:0003677">
    <property type="term" value="F:DNA binding"/>
    <property type="evidence" value="ECO:0007669"/>
    <property type="project" value="UniProtKB-KW"/>
</dbReference>
<evidence type="ECO:0000256" key="3">
    <source>
        <dbReference type="ARBA" id="ARBA00023125"/>
    </source>
</evidence>
<proteinExistence type="predicted"/>
<evidence type="ECO:0000256" key="1">
    <source>
        <dbReference type="ARBA" id="ARBA00023015"/>
    </source>
</evidence>
<dbReference type="InterPro" id="IPR013325">
    <property type="entry name" value="RNA_pol_sigma_r2"/>
</dbReference>
<feature type="compositionally biased region" description="Basic and acidic residues" evidence="5">
    <location>
        <begin position="250"/>
        <end position="261"/>
    </location>
</feature>
<evidence type="ECO:0000313" key="6">
    <source>
        <dbReference type="EMBL" id="AYM54432.1"/>
    </source>
</evidence>